<keyword evidence="3" id="KW-1185">Reference proteome</keyword>
<proteinExistence type="predicted"/>
<reference evidence="2" key="2">
    <citation type="submission" date="2020-11" db="EMBL/GenBank/DDBJ databases">
        <title>Whole genome sequencing of Colletotrichum sp.</title>
        <authorList>
            <person name="Li H."/>
        </authorList>
    </citation>
    <scope>NUCLEOTIDE SEQUENCE</scope>
    <source>
        <strain evidence="2">CkLH20</strain>
    </source>
</reference>
<feature type="chain" id="PRO_5040501144" description="Antigenic cell wall" evidence="1">
    <location>
        <begin position="20"/>
        <end position="207"/>
    </location>
</feature>
<dbReference type="Proteomes" id="UP000781932">
    <property type="component" value="Unassembled WGS sequence"/>
</dbReference>
<sequence length="207" mass="22143">MMHIANIVTFLAFWATGSALVIPRIVTAFDVPMGTLPQITPTIDTITIDLTNVDNAATKLIATLSNTDGDTVTGVLKSSLDIPSVISHTIGLQSANRQAMLDAKEIDSVFSPSDSASIVNKLKNDIYPHAQTALKLLGDAKTKNLLTTLATTYAVLPYLNVVVGEYDTFSSELQQYLDAGSQADAKKVLDDIKNLLTTTIATYTPTP</sequence>
<dbReference type="RefSeq" id="XP_038743627.1">
    <property type="nucleotide sequence ID" value="XM_038890864.1"/>
</dbReference>
<name>A0A9P6I3A9_9PEZI</name>
<evidence type="ECO:0000313" key="3">
    <source>
        <dbReference type="Proteomes" id="UP000781932"/>
    </source>
</evidence>
<evidence type="ECO:0000256" key="1">
    <source>
        <dbReference type="SAM" id="SignalP"/>
    </source>
</evidence>
<evidence type="ECO:0000313" key="2">
    <source>
        <dbReference type="EMBL" id="KAF9874166.1"/>
    </source>
</evidence>
<organism evidence="2 3">
    <name type="scientific">Colletotrichum karsti</name>
    <dbReference type="NCBI Taxonomy" id="1095194"/>
    <lineage>
        <taxon>Eukaryota</taxon>
        <taxon>Fungi</taxon>
        <taxon>Dikarya</taxon>
        <taxon>Ascomycota</taxon>
        <taxon>Pezizomycotina</taxon>
        <taxon>Sordariomycetes</taxon>
        <taxon>Hypocreomycetidae</taxon>
        <taxon>Glomerellales</taxon>
        <taxon>Glomerellaceae</taxon>
        <taxon>Colletotrichum</taxon>
        <taxon>Colletotrichum boninense species complex</taxon>
    </lineage>
</organism>
<evidence type="ECO:0008006" key="4">
    <source>
        <dbReference type="Google" id="ProtNLM"/>
    </source>
</evidence>
<gene>
    <name evidence="2" type="ORF">CkaCkLH20_08149</name>
</gene>
<keyword evidence="1" id="KW-0732">Signal</keyword>
<accession>A0A9P6I3A9</accession>
<protein>
    <recommendedName>
        <fullName evidence="4">Antigenic cell wall</fullName>
    </recommendedName>
</protein>
<dbReference type="OrthoDB" id="4811421at2759"/>
<feature type="signal peptide" evidence="1">
    <location>
        <begin position="1"/>
        <end position="19"/>
    </location>
</feature>
<dbReference type="GeneID" id="62163938"/>
<dbReference type="AlphaFoldDB" id="A0A9P6I3A9"/>
<comment type="caution">
    <text evidence="2">The sequence shown here is derived from an EMBL/GenBank/DDBJ whole genome shotgun (WGS) entry which is preliminary data.</text>
</comment>
<dbReference type="EMBL" id="JAATWM020000027">
    <property type="protein sequence ID" value="KAF9874166.1"/>
    <property type="molecule type" value="Genomic_DNA"/>
</dbReference>
<reference evidence="2" key="1">
    <citation type="submission" date="2020-03" db="EMBL/GenBank/DDBJ databases">
        <authorList>
            <person name="He L."/>
        </authorList>
    </citation>
    <scope>NUCLEOTIDE SEQUENCE</scope>
    <source>
        <strain evidence="2">CkLH20</strain>
    </source>
</reference>